<dbReference type="RefSeq" id="WP_114055870.1">
    <property type="nucleotide sequence ID" value="NZ_CP030862.1"/>
</dbReference>
<proteinExistence type="predicted"/>
<dbReference type="AlphaFoldDB" id="A0A344U1B1"/>
<dbReference type="InterPro" id="IPR013783">
    <property type="entry name" value="Ig-like_fold"/>
</dbReference>
<dbReference type="SUPFAM" id="SSF117074">
    <property type="entry name" value="Hypothetical protein PA1324"/>
    <property type="match status" value="1"/>
</dbReference>
<dbReference type="Gene3D" id="2.60.40.10">
    <property type="entry name" value="Immunoglobulins"/>
    <property type="match status" value="1"/>
</dbReference>
<dbReference type="GO" id="GO:0005975">
    <property type="term" value="P:carbohydrate metabolic process"/>
    <property type="evidence" value="ECO:0007669"/>
    <property type="project" value="UniProtKB-ARBA"/>
</dbReference>
<gene>
    <name evidence="1" type="ORF">C0216_15515</name>
</gene>
<dbReference type="KEGG" id="sgz:C0216_15515"/>
<name>A0A344U1B1_9ACTN</name>
<dbReference type="Proteomes" id="UP000252004">
    <property type="component" value="Chromosome"/>
</dbReference>
<protein>
    <recommendedName>
        <fullName evidence="3">SD-repeat containing protein B domain-containing protein</fullName>
    </recommendedName>
</protein>
<evidence type="ECO:0000313" key="1">
    <source>
        <dbReference type="EMBL" id="AXE24682.1"/>
    </source>
</evidence>
<dbReference type="OrthoDB" id="4251877at2"/>
<evidence type="ECO:0008006" key="3">
    <source>
        <dbReference type="Google" id="ProtNLM"/>
    </source>
</evidence>
<evidence type="ECO:0000313" key="2">
    <source>
        <dbReference type="Proteomes" id="UP000252004"/>
    </source>
</evidence>
<keyword evidence="2" id="KW-1185">Reference proteome</keyword>
<sequence>MSGRGFQVAETVTLKNSSGTVVDTTHTIQDGSFEFTGVPNDTYTVTSKFAKVTCAEAAE</sequence>
<accession>A0A344U1B1</accession>
<reference evidence="1 2" key="1">
    <citation type="submission" date="2018-01" db="EMBL/GenBank/DDBJ databases">
        <title>Draft genome Sequence of streptomyces globosus LZH-48.</title>
        <authorList>
            <person name="Ran K."/>
            <person name="Li Z."/>
            <person name="Wei S."/>
            <person name="Dong R."/>
        </authorList>
    </citation>
    <scope>NUCLEOTIDE SEQUENCE [LARGE SCALE GENOMIC DNA]</scope>
    <source>
        <strain evidence="1 2">LZH-48</strain>
    </source>
</reference>
<dbReference type="EMBL" id="CP030862">
    <property type="protein sequence ID" value="AXE24682.1"/>
    <property type="molecule type" value="Genomic_DNA"/>
</dbReference>
<organism evidence="1 2">
    <name type="scientific">Streptomyces globosus</name>
    <dbReference type="NCBI Taxonomy" id="68209"/>
    <lineage>
        <taxon>Bacteria</taxon>
        <taxon>Bacillati</taxon>
        <taxon>Actinomycetota</taxon>
        <taxon>Actinomycetes</taxon>
        <taxon>Kitasatosporales</taxon>
        <taxon>Streptomycetaceae</taxon>
        <taxon>Streptomyces</taxon>
    </lineage>
</organism>